<dbReference type="InterPro" id="IPR010921">
    <property type="entry name" value="Trp_repressor/repl_initiator"/>
</dbReference>
<gene>
    <name evidence="1" type="ORF">S01H1_11409</name>
</gene>
<protein>
    <recommendedName>
        <fullName evidence="2">Chromosomal replication initiator DnaA C-terminal domain-containing protein</fullName>
    </recommendedName>
</protein>
<dbReference type="EMBL" id="BARS01005813">
    <property type="protein sequence ID" value="GAF79105.1"/>
    <property type="molecule type" value="Genomic_DNA"/>
</dbReference>
<evidence type="ECO:0000313" key="1">
    <source>
        <dbReference type="EMBL" id="GAF79105.1"/>
    </source>
</evidence>
<organism evidence="1">
    <name type="scientific">marine sediment metagenome</name>
    <dbReference type="NCBI Taxonomy" id="412755"/>
    <lineage>
        <taxon>unclassified sequences</taxon>
        <taxon>metagenomes</taxon>
        <taxon>ecological metagenomes</taxon>
    </lineage>
</organism>
<accession>X0TSJ2</accession>
<sequence length="125" mass="14754">MTRTKDMWAEAHYPPTENQIKYNQIMLNYDIFDEIVSDVCKTTRTHPDELFNKTKDNHVTSARYLIYYLAKINSYRLSSIVRCMKAMGFETTNSTIIYGIKETEKKIKQDPDLAKYVESWNPVNQ</sequence>
<comment type="caution">
    <text evidence="1">The sequence shown here is derived from an EMBL/GenBank/DDBJ whole genome shotgun (WGS) entry which is preliminary data.</text>
</comment>
<reference evidence="1" key="1">
    <citation type="journal article" date="2014" name="Front. Microbiol.">
        <title>High frequency of phylogenetically diverse reductive dehalogenase-homologous genes in deep subseafloor sedimentary metagenomes.</title>
        <authorList>
            <person name="Kawai M."/>
            <person name="Futagami T."/>
            <person name="Toyoda A."/>
            <person name="Takaki Y."/>
            <person name="Nishi S."/>
            <person name="Hori S."/>
            <person name="Arai W."/>
            <person name="Tsubouchi T."/>
            <person name="Morono Y."/>
            <person name="Uchiyama I."/>
            <person name="Ito T."/>
            <person name="Fujiyama A."/>
            <person name="Inagaki F."/>
            <person name="Takami H."/>
        </authorList>
    </citation>
    <scope>NUCLEOTIDE SEQUENCE</scope>
    <source>
        <strain evidence="1">Expedition CK06-06</strain>
    </source>
</reference>
<dbReference type="GO" id="GO:0043565">
    <property type="term" value="F:sequence-specific DNA binding"/>
    <property type="evidence" value="ECO:0007669"/>
    <property type="project" value="InterPro"/>
</dbReference>
<proteinExistence type="predicted"/>
<dbReference type="Gene3D" id="1.10.1750.10">
    <property type="match status" value="1"/>
</dbReference>
<dbReference type="SUPFAM" id="SSF48295">
    <property type="entry name" value="TrpR-like"/>
    <property type="match status" value="1"/>
</dbReference>
<dbReference type="AlphaFoldDB" id="X0TSJ2"/>
<evidence type="ECO:0008006" key="2">
    <source>
        <dbReference type="Google" id="ProtNLM"/>
    </source>
</evidence>
<name>X0TSJ2_9ZZZZ</name>